<dbReference type="Gene3D" id="3.30.930.10">
    <property type="entry name" value="Bira Bifunctional Protein, Domain 2"/>
    <property type="match status" value="1"/>
</dbReference>
<keyword evidence="7 13" id="KW-0547">Nucleotide-binding</keyword>
<dbReference type="PANTHER" id="PTHR11538">
    <property type="entry name" value="PHENYLALANYL-TRNA SYNTHETASE"/>
    <property type="match status" value="1"/>
</dbReference>
<evidence type="ECO:0000256" key="5">
    <source>
        <dbReference type="ARBA" id="ARBA00022598"/>
    </source>
</evidence>
<dbReference type="GO" id="GO:0006432">
    <property type="term" value="P:phenylalanyl-tRNA aminoacylation"/>
    <property type="evidence" value="ECO:0007669"/>
    <property type="project" value="UniProtKB-UniRule"/>
</dbReference>
<keyword evidence="16" id="KW-1185">Reference proteome</keyword>
<accession>A0A0F6YIW7</accession>
<evidence type="ECO:0000259" key="14">
    <source>
        <dbReference type="PROSITE" id="PS50862"/>
    </source>
</evidence>
<evidence type="ECO:0000313" key="15">
    <source>
        <dbReference type="EMBL" id="AKF07453.1"/>
    </source>
</evidence>
<dbReference type="NCBIfam" id="TIGR00468">
    <property type="entry name" value="pheS"/>
    <property type="match status" value="1"/>
</dbReference>
<evidence type="ECO:0000256" key="7">
    <source>
        <dbReference type="ARBA" id="ARBA00022741"/>
    </source>
</evidence>
<organism evidence="15 16">
    <name type="scientific">Sandaracinus amylolyticus</name>
    <dbReference type="NCBI Taxonomy" id="927083"/>
    <lineage>
        <taxon>Bacteria</taxon>
        <taxon>Pseudomonadati</taxon>
        <taxon>Myxococcota</taxon>
        <taxon>Polyangia</taxon>
        <taxon>Polyangiales</taxon>
        <taxon>Sandaracinaceae</taxon>
        <taxon>Sandaracinus</taxon>
    </lineage>
</organism>
<comment type="subcellular location">
    <subcellularLocation>
        <location evidence="1 13">Cytoplasm</location>
    </subcellularLocation>
</comment>
<keyword evidence="5 13" id="KW-0436">Ligase</keyword>
<evidence type="ECO:0000256" key="6">
    <source>
        <dbReference type="ARBA" id="ARBA00022723"/>
    </source>
</evidence>
<keyword evidence="9 13" id="KW-0460">Magnesium</keyword>
<dbReference type="Pfam" id="PF01409">
    <property type="entry name" value="tRNA-synt_2d"/>
    <property type="match status" value="1"/>
</dbReference>
<protein>
    <recommendedName>
        <fullName evidence="13">Phenylalanine--tRNA ligase alpha subunit</fullName>
        <ecNumber evidence="13">6.1.1.20</ecNumber>
    </recommendedName>
    <alternativeName>
        <fullName evidence="13">Phenylalanyl-tRNA synthetase alpha subunit</fullName>
        <shortName evidence="13">PheRS</shortName>
    </alternativeName>
</protein>
<dbReference type="EC" id="6.1.1.20" evidence="13"/>
<dbReference type="InterPro" id="IPR004529">
    <property type="entry name" value="Phe-tRNA-synth_IIc_asu"/>
</dbReference>
<dbReference type="RefSeq" id="WP_053234709.1">
    <property type="nucleotide sequence ID" value="NZ_CP011125.1"/>
</dbReference>
<keyword evidence="8 13" id="KW-0067">ATP-binding</keyword>
<sequence length="372" mass="40928">MSDAVQKFEEGLARVAAGFETTFAQCPDESSLRAAAAKLIGGSGEVTQLLKLMPQLPGDRRKELGQRANALKNAVQSAFDARLEGLARAARQAELDAPPIDPSLPGRGLARGALHPITRTIDALLDVFASIGFEVTDAPEIELADFNFTRLGFPPDHPATDMQDSFFVAGGEIGAPGVKRFEDQVLLRTHTSNAQVHEMSRRRTIPIACISAGKVFRRDDDATHSPMFHQIEGFWVDRGISFAHLKGVLTTFVKRMFGEQVPVRFRPSYFPFVEPGGELDVGCTICRPYDEPGSEAQRARTDACRVCKSTGWLEVLGCGMIHPVVFEHCGWDPKEVTGFAFGMGIDRIAMLRHNVGDIRLLYENDIRFLSQL</sequence>
<evidence type="ECO:0000256" key="9">
    <source>
        <dbReference type="ARBA" id="ARBA00022842"/>
    </source>
</evidence>
<dbReference type="GO" id="GO:0004826">
    <property type="term" value="F:phenylalanine-tRNA ligase activity"/>
    <property type="evidence" value="ECO:0007669"/>
    <property type="project" value="UniProtKB-UniRule"/>
</dbReference>
<evidence type="ECO:0000256" key="11">
    <source>
        <dbReference type="ARBA" id="ARBA00023146"/>
    </source>
</evidence>
<evidence type="ECO:0000313" key="16">
    <source>
        <dbReference type="Proteomes" id="UP000034883"/>
    </source>
</evidence>
<dbReference type="InterPro" id="IPR004188">
    <property type="entry name" value="Phe-tRNA_ligase_II_N"/>
</dbReference>
<dbReference type="EMBL" id="CP011125">
    <property type="protein sequence ID" value="AKF07453.1"/>
    <property type="molecule type" value="Genomic_DNA"/>
</dbReference>
<keyword evidence="6 13" id="KW-0479">Metal-binding</keyword>
<evidence type="ECO:0000256" key="13">
    <source>
        <dbReference type="HAMAP-Rule" id="MF_00281"/>
    </source>
</evidence>
<evidence type="ECO:0000256" key="1">
    <source>
        <dbReference type="ARBA" id="ARBA00004496"/>
    </source>
</evidence>
<comment type="catalytic activity">
    <reaction evidence="12 13">
        <text>tRNA(Phe) + L-phenylalanine + ATP = L-phenylalanyl-tRNA(Phe) + AMP + diphosphate + H(+)</text>
        <dbReference type="Rhea" id="RHEA:19413"/>
        <dbReference type="Rhea" id="RHEA-COMP:9668"/>
        <dbReference type="Rhea" id="RHEA-COMP:9699"/>
        <dbReference type="ChEBI" id="CHEBI:15378"/>
        <dbReference type="ChEBI" id="CHEBI:30616"/>
        <dbReference type="ChEBI" id="CHEBI:33019"/>
        <dbReference type="ChEBI" id="CHEBI:58095"/>
        <dbReference type="ChEBI" id="CHEBI:78442"/>
        <dbReference type="ChEBI" id="CHEBI:78531"/>
        <dbReference type="ChEBI" id="CHEBI:456215"/>
        <dbReference type="EC" id="6.1.1.20"/>
    </reaction>
</comment>
<comment type="cofactor">
    <cofactor evidence="13">
        <name>Mg(2+)</name>
        <dbReference type="ChEBI" id="CHEBI:18420"/>
    </cofactor>
    <text evidence="13">Binds 2 magnesium ions per tetramer.</text>
</comment>
<dbReference type="GO" id="GO:0005737">
    <property type="term" value="C:cytoplasm"/>
    <property type="evidence" value="ECO:0007669"/>
    <property type="project" value="UniProtKB-SubCell"/>
</dbReference>
<dbReference type="InterPro" id="IPR022911">
    <property type="entry name" value="Phe_tRNA_ligase_alpha1_bac"/>
</dbReference>
<evidence type="ECO:0000256" key="4">
    <source>
        <dbReference type="ARBA" id="ARBA00022490"/>
    </source>
</evidence>
<evidence type="ECO:0000256" key="10">
    <source>
        <dbReference type="ARBA" id="ARBA00022917"/>
    </source>
</evidence>
<name>A0A0F6YIW7_9BACT</name>
<dbReference type="SUPFAM" id="SSF55681">
    <property type="entry name" value="Class II aaRS and biotin synthetases"/>
    <property type="match status" value="1"/>
</dbReference>
<dbReference type="HAMAP" id="MF_00281">
    <property type="entry name" value="Phe_tRNA_synth_alpha1"/>
    <property type="match status" value="1"/>
</dbReference>
<dbReference type="GO" id="GO:0005524">
    <property type="term" value="F:ATP binding"/>
    <property type="evidence" value="ECO:0007669"/>
    <property type="project" value="UniProtKB-UniRule"/>
</dbReference>
<dbReference type="AlphaFoldDB" id="A0A0F6YIW7"/>
<evidence type="ECO:0000256" key="2">
    <source>
        <dbReference type="ARBA" id="ARBA00010207"/>
    </source>
</evidence>
<dbReference type="InterPro" id="IPR006195">
    <property type="entry name" value="aa-tRNA-synth_II"/>
</dbReference>
<evidence type="ECO:0000256" key="12">
    <source>
        <dbReference type="ARBA" id="ARBA00049255"/>
    </source>
</evidence>
<dbReference type="PANTHER" id="PTHR11538:SF41">
    <property type="entry name" value="PHENYLALANINE--TRNA LIGASE, MITOCHONDRIAL"/>
    <property type="match status" value="1"/>
</dbReference>
<dbReference type="InterPro" id="IPR010978">
    <property type="entry name" value="tRNA-bd_arm"/>
</dbReference>
<keyword evidence="10 13" id="KW-0648">Protein biosynthesis</keyword>
<keyword evidence="4 13" id="KW-0963">Cytoplasm</keyword>
<gene>
    <name evidence="13" type="primary">pheS</name>
    <name evidence="15" type="ORF">DB32_004602</name>
</gene>
<dbReference type="GO" id="GO:0000287">
    <property type="term" value="F:magnesium ion binding"/>
    <property type="evidence" value="ECO:0007669"/>
    <property type="project" value="UniProtKB-UniRule"/>
</dbReference>
<feature type="domain" description="Aminoacyl-transfer RNA synthetases class-II family profile" evidence="14">
    <location>
        <begin position="123"/>
        <end position="363"/>
    </location>
</feature>
<dbReference type="Proteomes" id="UP000034883">
    <property type="component" value="Chromosome"/>
</dbReference>
<dbReference type="InterPro" id="IPR002319">
    <property type="entry name" value="Phenylalanyl-tRNA_Synthase"/>
</dbReference>
<evidence type="ECO:0000256" key="3">
    <source>
        <dbReference type="ARBA" id="ARBA00011209"/>
    </source>
</evidence>
<comment type="similarity">
    <text evidence="2 13">Belongs to the class-II aminoacyl-tRNA synthetase family. Phe-tRNA synthetase alpha subunit type 1 subfamily.</text>
</comment>
<feature type="binding site" evidence="13">
    <location>
        <position position="274"/>
    </location>
    <ligand>
        <name>Mg(2+)</name>
        <dbReference type="ChEBI" id="CHEBI:18420"/>
        <note>shared with beta subunit</note>
    </ligand>
</feature>
<keyword evidence="11 13" id="KW-0030">Aminoacyl-tRNA synthetase</keyword>
<dbReference type="KEGG" id="samy:DB32_004602"/>
<dbReference type="STRING" id="927083.DB32_004602"/>
<dbReference type="SUPFAM" id="SSF46589">
    <property type="entry name" value="tRNA-binding arm"/>
    <property type="match status" value="1"/>
</dbReference>
<dbReference type="Pfam" id="PF02912">
    <property type="entry name" value="Phe_tRNA-synt_N"/>
    <property type="match status" value="1"/>
</dbReference>
<reference evidence="15 16" key="1">
    <citation type="submission" date="2015-03" db="EMBL/GenBank/DDBJ databases">
        <title>Genome assembly of Sandaracinus amylolyticus DSM 53668.</title>
        <authorList>
            <person name="Sharma G."/>
            <person name="Subramanian S."/>
        </authorList>
    </citation>
    <scope>NUCLEOTIDE SEQUENCE [LARGE SCALE GENOMIC DNA]</scope>
    <source>
        <strain evidence="15 16">DSM 53668</strain>
    </source>
</reference>
<dbReference type="InterPro" id="IPR045864">
    <property type="entry name" value="aa-tRNA-synth_II/BPL/LPL"/>
</dbReference>
<dbReference type="OrthoDB" id="9800719at2"/>
<dbReference type="CDD" id="cd00496">
    <property type="entry name" value="PheRS_alpha_core"/>
    <property type="match status" value="1"/>
</dbReference>
<evidence type="ECO:0000256" key="8">
    <source>
        <dbReference type="ARBA" id="ARBA00022840"/>
    </source>
</evidence>
<proteinExistence type="inferred from homology"/>
<comment type="subunit">
    <text evidence="3 13">Tetramer of two alpha and two beta subunits.</text>
</comment>
<dbReference type="GO" id="GO:0000049">
    <property type="term" value="F:tRNA binding"/>
    <property type="evidence" value="ECO:0007669"/>
    <property type="project" value="InterPro"/>
</dbReference>
<dbReference type="PROSITE" id="PS50862">
    <property type="entry name" value="AA_TRNA_LIGASE_II"/>
    <property type="match status" value="1"/>
</dbReference>